<evidence type="ECO:0000313" key="2">
    <source>
        <dbReference type="Proteomes" id="UP001165121"/>
    </source>
</evidence>
<name>A0A9W6Y7A7_9STRA</name>
<dbReference type="OrthoDB" id="141725at2759"/>
<dbReference type="EMBL" id="BSXT01003690">
    <property type="protein sequence ID" value="GMF55301.1"/>
    <property type="molecule type" value="Genomic_DNA"/>
</dbReference>
<gene>
    <name evidence="1" type="ORF">Pfra01_002327100</name>
</gene>
<protein>
    <submittedName>
        <fullName evidence="1">Unnamed protein product</fullName>
    </submittedName>
</protein>
<dbReference type="Proteomes" id="UP001165121">
    <property type="component" value="Unassembled WGS sequence"/>
</dbReference>
<comment type="caution">
    <text evidence="1">The sequence shown here is derived from an EMBL/GenBank/DDBJ whole genome shotgun (WGS) entry which is preliminary data.</text>
</comment>
<reference evidence="1" key="1">
    <citation type="submission" date="2023-04" db="EMBL/GenBank/DDBJ databases">
        <title>Phytophthora fragariaefolia NBRC 109709.</title>
        <authorList>
            <person name="Ichikawa N."/>
            <person name="Sato H."/>
            <person name="Tonouchi N."/>
        </authorList>
    </citation>
    <scope>NUCLEOTIDE SEQUENCE</scope>
    <source>
        <strain evidence="1">NBRC 109709</strain>
    </source>
</reference>
<accession>A0A9W6Y7A7</accession>
<organism evidence="1 2">
    <name type="scientific">Phytophthora fragariaefolia</name>
    <dbReference type="NCBI Taxonomy" id="1490495"/>
    <lineage>
        <taxon>Eukaryota</taxon>
        <taxon>Sar</taxon>
        <taxon>Stramenopiles</taxon>
        <taxon>Oomycota</taxon>
        <taxon>Peronosporomycetes</taxon>
        <taxon>Peronosporales</taxon>
        <taxon>Peronosporaceae</taxon>
        <taxon>Phytophthora</taxon>
    </lineage>
</organism>
<dbReference type="AlphaFoldDB" id="A0A9W6Y7A7"/>
<evidence type="ECO:0000313" key="1">
    <source>
        <dbReference type="EMBL" id="GMF55301.1"/>
    </source>
</evidence>
<sequence length="175" mass="19358">MDIDCAEAILRATVDKDFVEVTRREVAEWAKHMGNCAIKRGGGVLQALGHDDPLPEYTTGISDGRERNVTLAHLYLVEAIGQVNGTEDDAARHGAQYHVLERNRGLGWDGGIDPVFTPPRSSMISSTYSYGFTFFSLAVSGFDARLSRISLTMDKNLLSVENPIHIMLNSWMMLV</sequence>
<proteinExistence type="predicted"/>
<keyword evidence="2" id="KW-1185">Reference proteome</keyword>